<evidence type="ECO:0000313" key="11">
    <source>
        <dbReference type="Proteomes" id="UP000189443"/>
    </source>
</evidence>
<evidence type="ECO:0000256" key="2">
    <source>
        <dbReference type="ARBA" id="ARBA00022448"/>
    </source>
</evidence>
<dbReference type="Gene3D" id="3.30.70.20">
    <property type="match status" value="1"/>
</dbReference>
<dbReference type="AlphaFoldDB" id="A0A1S6JJ87"/>
<evidence type="ECO:0000256" key="7">
    <source>
        <dbReference type="ARBA" id="ARBA00023291"/>
    </source>
</evidence>
<keyword evidence="4 8" id="KW-0249">Electron transport</keyword>
<dbReference type="Proteomes" id="UP000189443">
    <property type="component" value="Chromosome"/>
</dbReference>
<keyword evidence="2 8" id="KW-0813">Transport</keyword>
<dbReference type="PANTHER" id="PTHR36923:SF3">
    <property type="entry name" value="FERREDOXIN"/>
    <property type="match status" value="1"/>
</dbReference>
<evidence type="ECO:0000313" key="10">
    <source>
        <dbReference type="EMBL" id="AQS71821.1"/>
    </source>
</evidence>
<dbReference type="GO" id="GO:0009055">
    <property type="term" value="F:electron transfer activity"/>
    <property type="evidence" value="ECO:0007669"/>
    <property type="project" value="UniProtKB-UniRule"/>
</dbReference>
<evidence type="ECO:0000256" key="3">
    <source>
        <dbReference type="ARBA" id="ARBA00022723"/>
    </source>
</evidence>
<accession>A0A1S6JJ87</accession>
<dbReference type="InterPro" id="IPR051269">
    <property type="entry name" value="Fe-S_cluster_ET"/>
</dbReference>
<evidence type="ECO:0000256" key="1">
    <source>
        <dbReference type="ARBA" id="ARBA00001927"/>
    </source>
</evidence>
<comment type="function">
    <text evidence="8">Ferredoxins are iron-sulfur proteins that transfer electrons in a wide variety of metabolic reactions.</text>
</comment>
<keyword evidence="6 8" id="KW-0411">Iron-sulfur</keyword>
<evidence type="ECO:0000256" key="6">
    <source>
        <dbReference type="ARBA" id="ARBA00023014"/>
    </source>
</evidence>
<name>A0A1S6JJ87_9ACTN</name>
<proteinExistence type="predicted"/>
<keyword evidence="5 8" id="KW-0408">Iron</keyword>
<dbReference type="KEGG" id="spac:B1H29_04905"/>
<dbReference type="GO" id="GO:0005506">
    <property type="term" value="F:iron ion binding"/>
    <property type="evidence" value="ECO:0007669"/>
    <property type="project" value="UniProtKB-UniRule"/>
</dbReference>
<keyword evidence="3 8" id="KW-0479">Metal-binding</keyword>
<evidence type="ECO:0000256" key="8">
    <source>
        <dbReference type="RuleBase" id="RU368020"/>
    </source>
</evidence>
<protein>
    <recommendedName>
        <fullName evidence="8">Ferredoxin</fullName>
    </recommendedName>
</protein>
<dbReference type="SUPFAM" id="SSF54862">
    <property type="entry name" value="4Fe-4S ferredoxins"/>
    <property type="match status" value="1"/>
</dbReference>
<evidence type="ECO:0000256" key="5">
    <source>
        <dbReference type="ARBA" id="ARBA00023004"/>
    </source>
</evidence>
<dbReference type="Pfam" id="PF06902">
    <property type="entry name" value="Fer4_19"/>
    <property type="match status" value="1"/>
</dbReference>
<dbReference type="GO" id="GO:0051538">
    <property type="term" value="F:3 iron, 4 sulfur cluster binding"/>
    <property type="evidence" value="ECO:0007669"/>
    <property type="project" value="UniProtKB-KW"/>
</dbReference>
<evidence type="ECO:0000256" key="4">
    <source>
        <dbReference type="ARBA" id="ARBA00022982"/>
    </source>
</evidence>
<keyword evidence="7" id="KW-0003">3Fe-4S</keyword>
<comment type="cofactor">
    <cofactor evidence="1">
        <name>[3Fe-4S] cluster</name>
        <dbReference type="ChEBI" id="CHEBI:21137"/>
    </cofactor>
</comment>
<organism evidence="10 11">
    <name type="scientific">Streptomyces pactum</name>
    <dbReference type="NCBI Taxonomy" id="68249"/>
    <lineage>
        <taxon>Bacteria</taxon>
        <taxon>Bacillati</taxon>
        <taxon>Actinomycetota</taxon>
        <taxon>Actinomycetes</taxon>
        <taxon>Kitasatosporales</taxon>
        <taxon>Streptomycetaceae</taxon>
        <taxon>Streptomyces</taxon>
    </lineage>
</organism>
<reference evidence="10 11" key="1">
    <citation type="submission" date="2017-02" db="EMBL/GenBank/DDBJ databases">
        <title>Streptomyces pactum ACT12 Genome sequencing and assembly.</title>
        <authorList>
            <person name="Xue Q."/>
            <person name="Yan X."/>
            <person name="Jia L."/>
            <person name="Yan H."/>
        </authorList>
    </citation>
    <scope>NUCLEOTIDE SEQUENCE [LARGE SCALE GENOMIC DNA]</scope>
    <source>
        <strain evidence="10 11">ACT12</strain>
    </source>
</reference>
<dbReference type="PANTHER" id="PTHR36923">
    <property type="entry name" value="FERREDOXIN"/>
    <property type="match status" value="1"/>
</dbReference>
<dbReference type="OrthoDB" id="9803319at2"/>
<evidence type="ECO:0000259" key="9">
    <source>
        <dbReference type="Pfam" id="PF06902"/>
    </source>
</evidence>
<feature type="domain" description="Divergent 4Fe-4S mono-cluster" evidence="9">
    <location>
        <begin position="1"/>
        <end position="63"/>
    </location>
</feature>
<dbReference type="PRINTS" id="PR00352">
    <property type="entry name" value="3FE4SFRDOXIN"/>
</dbReference>
<dbReference type="InterPro" id="IPR010693">
    <property type="entry name" value="Divergent_4Fe-4S_mono-cluster"/>
</dbReference>
<sequence length="75" mass="7804">MRVEADLELCCSAGMCALTVPEVFDQSDADGTVVVLDAQPADRHHAALREAVRSCPSGAIGYSVRDVSGKVVAGE</sequence>
<dbReference type="EMBL" id="CP019724">
    <property type="protein sequence ID" value="AQS71821.1"/>
    <property type="molecule type" value="Genomic_DNA"/>
</dbReference>
<gene>
    <name evidence="10" type="ORF">B1H29_04905</name>
</gene>
<keyword evidence="11" id="KW-1185">Reference proteome</keyword>
<dbReference type="InterPro" id="IPR001080">
    <property type="entry name" value="3Fe4S_ferredoxin"/>
</dbReference>